<evidence type="ECO:0000256" key="3">
    <source>
        <dbReference type="ARBA" id="ARBA00023004"/>
    </source>
</evidence>
<dbReference type="Gene3D" id="2.60.40.10">
    <property type="entry name" value="Immunoglobulins"/>
    <property type="match status" value="1"/>
</dbReference>
<dbReference type="SUPFAM" id="SSF56300">
    <property type="entry name" value="Metallo-dependent phosphatases"/>
    <property type="match status" value="1"/>
</dbReference>
<feature type="region of interest" description="Disordered" evidence="7">
    <location>
        <begin position="34"/>
        <end position="127"/>
    </location>
</feature>
<dbReference type="InterPro" id="IPR029052">
    <property type="entry name" value="Metallo-depent_PP-like"/>
</dbReference>
<evidence type="ECO:0000256" key="2">
    <source>
        <dbReference type="ARBA" id="ARBA00022801"/>
    </source>
</evidence>
<dbReference type="SUPFAM" id="SSF49265">
    <property type="entry name" value="Fibronectin type III"/>
    <property type="match status" value="1"/>
</dbReference>
<evidence type="ECO:0000256" key="1">
    <source>
        <dbReference type="ARBA" id="ARBA00022723"/>
    </source>
</evidence>
<evidence type="ECO:0000256" key="5">
    <source>
        <dbReference type="ARBA" id="ARBA00023326"/>
    </source>
</evidence>
<keyword evidence="1" id="KW-0479">Metal-binding</keyword>
<comment type="caution">
    <text evidence="9">The sequence shown here is derived from an EMBL/GenBank/DDBJ whole genome shotgun (WGS) entry which is preliminary data.</text>
</comment>
<keyword evidence="5" id="KW-0119">Carbohydrate metabolism</keyword>
<proteinExistence type="inferred from homology"/>
<dbReference type="PANTHER" id="PTHR42988">
    <property type="entry name" value="PHOSPHOHYDROLASE"/>
    <property type="match status" value="1"/>
</dbReference>
<sequence length="590" mass="62429">MNRREIDRRGFFRIGTAALGLLAGSTALPKSLQSRSQVAAQEAPAATSLPGTGGPSPSLATPGAVEPGSFQLPVSPAPTLPLENLGSSASGFGAPGASTFGSSGSTSGTPSLTGPNPGDLGDGAGSPAVMSSASGIVVGNEGHNAHGRFLASDLQICTVTENSATVSWVTWDADISPGAAPVGMETTGRLEIWPSNKPGEMKTVDSPADSAFHVLTIDGLRPDTDYSFRATSHGTPATYRPATVLAQFGAQRIVHPGEGYCFRTIAKLNGTYLGTIVVANDLHLGETADGNIIAGFPPAAVSAPGAEPYPTVMTKAVIDAATRAGASHLFINGDITSENRPAEVELAERLFKAFPGALRTTRGNHDRPHKFSSGAEYAAAPLLSGQNPPGEYSDAFGTAFEPRQKMWVEHIPYGDLRIIGIDSTHMDAAGGTIEPQQFTDIEKELAFRPDQPTIILLHHPMTRDAAWSNVGGPAFILDDADMLRLQRLYRRSPWCLPRFQRPYPPRPQKHARPAHPGDVPGNPLRQELANRSHTPADTHRRDLREFPTCNGRRRIRVGPPNAVDLLRPGTVARPWAGRGPQPCGAVVGRM</sequence>
<dbReference type="Pfam" id="PF00149">
    <property type="entry name" value="Metallophos"/>
    <property type="match status" value="1"/>
</dbReference>
<dbReference type="Proteomes" id="UP000251577">
    <property type="component" value="Unassembled WGS sequence"/>
</dbReference>
<feature type="compositionally biased region" description="Basic and acidic residues" evidence="7">
    <location>
        <begin position="528"/>
        <end position="544"/>
    </location>
</feature>
<accession>A0A364V5T0</accession>
<dbReference type="GO" id="GO:0046872">
    <property type="term" value="F:metal ion binding"/>
    <property type="evidence" value="ECO:0007669"/>
    <property type="project" value="UniProtKB-KW"/>
</dbReference>
<evidence type="ECO:0000313" key="9">
    <source>
        <dbReference type="EMBL" id="RAV31997.1"/>
    </source>
</evidence>
<keyword evidence="10" id="KW-1185">Reference proteome</keyword>
<evidence type="ECO:0000259" key="8">
    <source>
        <dbReference type="PROSITE" id="PS50853"/>
    </source>
</evidence>
<dbReference type="AlphaFoldDB" id="A0A364V5T0"/>
<feature type="region of interest" description="Disordered" evidence="7">
    <location>
        <begin position="500"/>
        <end position="544"/>
    </location>
</feature>
<dbReference type="PANTHER" id="PTHR42988:SF2">
    <property type="entry name" value="CYCLIC NUCLEOTIDE PHOSPHODIESTERASE CBUA0032-RELATED"/>
    <property type="match status" value="1"/>
</dbReference>
<protein>
    <recommendedName>
        <fullName evidence="8">Fibronectin type-III domain-containing protein</fullName>
    </recommendedName>
</protein>
<keyword evidence="5" id="KW-0624">Polysaccharide degradation</keyword>
<keyword evidence="3" id="KW-0408">Iron</keyword>
<dbReference type="Gene3D" id="3.60.21.10">
    <property type="match status" value="1"/>
</dbReference>
<dbReference type="InterPro" id="IPR006311">
    <property type="entry name" value="TAT_signal"/>
</dbReference>
<comment type="similarity">
    <text evidence="6">Belongs to the cyclic nucleotide phosphodiesterase class-III family.</text>
</comment>
<dbReference type="CDD" id="cd00063">
    <property type="entry name" value="FN3"/>
    <property type="match status" value="1"/>
</dbReference>
<evidence type="ECO:0000256" key="6">
    <source>
        <dbReference type="ARBA" id="ARBA00025742"/>
    </source>
</evidence>
<keyword evidence="4" id="KW-0326">Glycosidase</keyword>
<evidence type="ECO:0000256" key="4">
    <source>
        <dbReference type="ARBA" id="ARBA00023295"/>
    </source>
</evidence>
<dbReference type="InterPro" id="IPR003961">
    <property type="entry name" value="FN3_dom"/>
</dbReference>
<dbReference type="GO" id="GO:0016798">
    <property type="term" value="F:hydrolase activity, acting on glycosyl bonds"/>
    <property type="evidence" value="ECO:0007669"/>
    <property type="project" value="UniProtKB-KW"/>
</dbReference>
<dbReference type="PROSITE" id="PS51318">
    <property type="entry name" value="TAT"/>
    <property type="match status" value="1"/>
</dbReference>
<gene>
    <name evidence="9" type="ORF">DLJ54_05395</name>
</gene>
<dbReference type="PROSITE" id="PS50853">
    <property type="entry name" value="FN3"/>
    <property type="match status" value="1"/>
</dbReference>
<dbReference type="GO" id="GO:0000272">
    <property type="term" value="P:polysaccharide catabolic process"/>
    <property type="evidence" value="ECO:0007669"/>
    <property type="project" value="UniProtKB-KW"/>
</dbReference>
<dbReference type="InterPro" id="IPR036116">
    <property type="entry name" value="FN3_sf"/>
</dbReference>
<evidence type="ECO:0000313" key="10">
    <source>
        <dbReference type="Proteomes" id="UP000251577"/>
    </source>
</evidence>
<organism evidence="9 10">
    <name type="scientific">Corynebacterium heidelbergense</name>
    <dbReference type="NCBI Taxonomy" id="2055947"/>
    <lineage>
        <taxon>Bacteria</taxon>
        <taxon>Bacillati</taxon>
        <taxon>Actinomycetota</taxon>
        <taxon>Actinomycetes</taxon>
        <taxon>Mycobacteriales</taxon>
        <taxon>Corynebacteriaceae</taxon>
        <taxon>Corynebacterium</taxon>
    </lineage>
</organism>
<dbReference type="InterPro" id="IPR050884">
    <property type="entry name" value="CNP_phosphodiesterase-III"/>
</dbReference>
<evidence type="ECO:0000256" key="7">
    <source>
        <dbReference type="SAM" id="MobiDB-lite"/>
    </source>
</evidence>
<feature type="domain" description="Fibronectin type-III" evidence="8">
    <location>
        <begin position="150"/>
        <end position="253"/>
    </location>
</feature>
<dbReference type="InterPro" id="IPR004843">
    <property type="entry name" value="Calcineurin-like_PHP"/>
</dbReference>
<keyword evidence="2" id="KW-0378">Hydrolase</keyword>
<feature type="compositionally biased region" description="Low complexity" evidence="7">
    <location>
        <begin position="85"/>
        <end position="118"/>
    </location>
</feature>
<name>A0A364V5T0_9CORY</name>
<reference evidence="9 10" key="1">
    <citation type="journal article" date="2018" name="Syst. Appl. Microbiol.">
        <title>Corynebacterium heidelbergense sp. nov., isolated from the preen glands of Egyptian geese (Alopochen aegyptiacus).</title>
        <authorList>
            <person name="Braun M.S."/>
            <person name="Wang E."/>
            <person name="Zimmermann S."/>
            <person name="Wink M."/>
        </authorList>
    </citation>
    <scope>NUCLEOTIDE SEQUENCE [LARGE SCALE GENOMIC DNA]</scope>
    <source>
        <strain evidence="9 10">647</strain>
    </source>
</reference>
<dbReference type="EMBL" id="QHCV01000044">
    <property type="protein sequence ID" value="RAV31997.1"/>
    <property type="molecule type" value="Genomic_DNA"/>
</dbReference>
<dbReference type="InterPro" id="IPR013783">
    <property type="entry name" value="Ig-like_fold"/>
</dbReference>